<evidence type="ECO:0000313" key="1">
    <source>
        <dbReference type="EMBL" id="KAH3814653.1"/>
    </source>
</evidence>
<protein>
    <submittedName>
        <fullName evidence="1">Uncharacterized protein</fullName>
    </submittedName>
</protein>
<comment type="caution">
    <text evidence="1">The sequence shown here is derived from an EMBL/GenBank/DDBJ whole genome shotgun (WGS) entry which is preliminary data.</text>
</comment>
<evidence type="ECO:0000313" key="2">
    <source>
        <dbReference type="Proteomes" id="UP000828390"/>
    </source>
</evidence>
<reference evidence="1" key="1">
    <citation type="journal article" date="2019" name="bioRxiv">
        <title>The Genome of the Zebra Mussel, Dreissena polymorpha: A Resource for Invasive Species Research.</title>
        <authorList>
            <person name="McCartney M.A."/>
            <person name="Auch B."/>
            <person name="Kono T."/>
            <person name="Mallez S."/>
            <person name="Zhang Y."/>
            <person name="Obille A."/>
            <person name="Becker A."/>
            <person name="Abrahante J.E."/>
            <person name="Garbe J."/>
            <person name="Badalamenti J.P."/>
            <person name="Herman A."/>
            <person name="Mangelson H."/>
            <person name="Liachko I."/>
            <person name="Sullivan S."/>
            <person name="Sone E.D."/>
            <person name="Koren S."/>
            <person name="Silverstein K.A.T."/>
            <person name="Beckman K.B."/>
            <person name="Gohl D.M."/>
        </authorList>
    </citation>
    <scope>NUCLEOTIDE SEQUENCE</scope>
    <source>
        <strain evidence="1">Duluth1</strain>
        <tissue evidence="1">Whole animal</tissue>
    </source>
</reference>
<keyword evidence="2" id="KW-1185">Reference proteome</keyword>
<dbReference type="AlphaFoldDB" id="A0A9D4JMX1"/>
<gene>
    <name evidence="1" type="ORF">DPMN_143158</name>
</gene>
<proteinExistence type="predicted"/>
<accession>A0A9D4JMX1</accession>
<dbReference type="EMBL" id="JAIWYP010000006">
    <property type="protein sequence ID" value="KAH3814653.1"/>
    <property type="molecule type" value="Genomic_DNA"/>
</dbReference>
<sequence length="66" mass="7570">MIRKITYLNEWNAFIFILVERLVVQYHTADAVRHDGVGSEQELPVPPSVFFRVLEPDAFKPLPDGS</sequence>
<reference evidence="1" key="2">
    <citation type="submission" date="2020-11" db="EMBL/GenBank/DDBJ databases">
        <authorList>
            <person name="McCartney M.A."/>
            <person name="Auch B."/>
            <person name="Kono T."/>
            <person name="Mallez S."/>
            <person name="Becker A."/>
            <person name="Gohl D.M."/>
            <person name="Silverstein K.A.T."/>
            <person name="Koren S."/>
            <person name="Bechman K.B."/>
            <person name="Herman A."/>
            <person name="Abrahante J.E."/>
            <person name="Garbe J."/>
        </authorList>
    </citation>
    <scope>NUCLEOTIDE SEQUENCE</scope>
    <source>
        <strain evidence="1">Duluth1</strain>
        <tissue evidence="1">Whole animal</tissue>
    </source>
</reference>
<name>A0A9D4JMX1_DREPO</name>
<dbReference type="Proteomes" id="UP000828390">
    <property type="component" value="Unassembled WGS sequence"/>
</dbReference>
<organism evidence="1 2">
    <name type="scientific">Dreissena polymorpha</name>
    <name type="common">Zebra mussel</name>
    <name type="synonym">Mytilus polymorpha</name>
    <dbReference type="NCBI Taxonomy" id="45954"/>
    <lineage>
        <taxon>Eukaryota</taxon>
        <taxon>Metazoa</taxon>
        <taxon>Spiralia</taxon>
        <taxon>Lophotrochozoa</taxon>
        <taxon>Mollusca</taxon>
        <taxon>Bivalvia</taxon>
        <taxon>Autobranchia</taxon>
        <taxon>Heteroconchia</taxon>
        <taxon>Euheterodonta</taxon>
        <taxon>Imparidentia</taxon>
        <taxon>Neoheterodontei</taxon>
        <taxon>Myida</taxon>
        <taxon>Dreissenoidea</taxon>
        <taxon>Dreissenidae</taxon>
        <taxon>Dreissena</taxon>
    </lineage>
</organism>